<keyword evidence="2" id="KW-0472">Membrane</keyword>
<evidence type="ECO:0000313" key="3">
    <source>
        <dbReference type="EMBL" id="RYJ13468.1"/>
    </source>
</evidence>
<evidence type="ECO:0000256" key="1">
    <source>
        <dbReference type="SAM" id="MobiDB-lite"/>
    </source>
</evidence>
<dbReference type="AlphaFoldDB" id="A0A482TE24"/>
<dbReference type="RefSeq" id="WP_006056967.1">
    <property type="nucleotide sequence ID" value="NZ_RZHH01000002.1"/>
</dbReference>
<gene>
    <name evidence="3" type="ORF">ELS19_05480</name>
</gene>
<evidence type="ECO:0000256" key="2">
    <source>
        <dbReference type="SAM" id="Phobius"/>
    </source>
</evidence>
<organism evidence="3 4">
    <name type="scientific">Halogeometricum borinquense</name>
    <dbReference type="NCBI Taxonomy" id="60847"/>
    <lineage>
        <taxon>Archaea</taxon>
        <taxon>Methanobacteriati</taxon>
        <taxon>Methanobacteriota</taxon>
        <taxon>Stenosarchaea group</taxon>
        <taxon>Halobacteria</taxon>
        <taxon>Halobacteriales</taxon>
        <taxon>Haloferacaceae</taxon>
        <taxon>Halogeometricum</taxon>
    </lineage>
</organism>
<dbReference type="Proteomes" id="UP000294028">
    <property type="component" value="Unassembled WGS sequence"/>
</dbReference>
<protein>
    <submittedName>
        <fullName evidence="3">Uncharacterized protein</fullName>
    </submittedName>
</protein>
<dbReference type="EMBL" id="RZHH01000002">
    <property type="protein sequence ID" value="RYJ13468.1"/>
    <property type="molecule type" value="Genomic_DNA"/>
</dbReference>
<accession>A0A482TE24</accession>
<comment type="caution">
    <text evidence="3">The sequence shown here is derived from an EMBL/GenBank/DDBJ whole genome shotgun (WGS) entry which is preliminary data.</text>
</comment>
<sequence length="73" mass="7821">MAALLQTVVAEFIDGFVRAYGPFSIPVLLFAVGAVGYIVLVVLGRAGVEARHSRGEQMRPGTASETADDDERR</sequence>
<feature type="region of interest" description="Disordered" evidence="1">
    <location>
        <begin position="50"/>
        <end position="73"/>
    </location>
</feature>
<dbReference type="GeneID" id="31803271"/>
<name>A0A482TE24_9EURY</name>
<feature type="transmembrane region" description="Helical" evidence="2">
    <location>
        <begin position="23"/>
        <end position="44"/>
    </location>
</feature>
<keyword evidence="2" id="KW-0812">Transmembrane</keyword>
<proteinExistence type="predicted"/>
<evidence type="ECO:0000313" key="4">
    <source>
        <dbReference type="Proteomes" id="UP000294028"/>
    </source>
</evidence>
<keyword evidence="2" id="KW-1133">Transmembrane helix</keyword>
<reference evidence="3 4" key="1">
    <citation type="submission" date="2018-12" db="EMBL/GenBank/DDBJ databases">
        <title>Genome analysis provides insights into bioremediation potentialities of Halogeometricum borinquense strain N11.</title>
        <authorList>
            <person name="Najjari A."/>
            <person name="Youssef N."/>
            <person name="Fhoula I."/>
            <person name="Ben Dhia O."/>
            <person name="Mahjoubi M."/>
            <person name="Ouzari H.I."/>
            <person name="Cherif A."/>
        </authorList>
    </citation>
    <scope>NUCLEOTIDE SEQUENCE [LARGE SCALE GENOMIC DNA]</scope>
    <source>
        <strain evidence="3 4">N11</strain>
    </source>
</reference>